<dbReference type="Pfam" id="PF13279">
    <property type="entry name" value="4HBT_2"/>
    <property type="match status" value="1"/>
</dbReference>
<dbReference type="AlphaFoldDB" id="A0A7Z0RUL1"/>
<reference evidence="1 2" key="1">
    <citation type="journal article" date="2015" name="Int. J. Syst. Evol. Microbiol.">
        <title>Halomonas salicampi sp. nov., a halotolerant and alkalitolerant bacterium isolated from a saltern soil.</title>
        <authorList>
            <person name="Lee J.C."/>
            <person name="Kim Y.S."/>
            <person name="Yun B.S."/>
            <person name="Whang K.S."/>
        </authorList>
    </citation>
    <scope>NUCLEOTIDE SEQUENCE [LARGE SCALE GENOMIC DNA]</scope>
    <source>
        <strain evidence="1 2">BH103</strain>
    </source>
</reference>
<accession>A0A7Z0RUL1</accession>
<name>A0A7Z0RUL1_9GAMM</name>
<comment type="caution">
    <text evidence="1">The sequence shown here is derived from an EMBL/GenBank/DDBJ whole genome shotgun (WGS) entry which is preliminary data.</text>
</comment>
<dbReference type="RefSeq" id="WP_179929626.1">
    <property type="nucleotide sequence ID" value="NZ_JACCDF010000003.1"/>
</dbReference>
<gene>
    <name evidence="1" type="ORF">HZS81_05890</name>
</gene>
<dbReference type="Proteomes" id="UP000586119">
    <property type="component" value="Unassembled WGS sequence"/>
</dbReference>
<protein>
    <submittedName>
        <fullName evidence="1">Thioesterase family protein</fullName>
    </submittedName>
</protein>
<keyword evidence="2" id="KW-1185">Reference proteome</keyword>
<evidence type="ECO:0000313" key="2">
    <source>
        <dbReference type="Proteomes" id="UP000586119"/>
    </source>
</evidence>
<evidence type="ECO:0000313" key="1">
    <source>
        <dbReference type="EMBL" id="NYS60295.1"/>
    </source>
</evidence>
<proteinExistence type="predicted"/>
<sequence length="154" mass="17093">MERVKLDFPDEALIHRHPLAVRVTDMNYGRHLGHDALVSLLHEARLQALLALDLPEWDLAGYPSVVADLAVQYQSEAHCPEMLLVETAVPMPEGKALTVYHRVLKRDLKDRGDQVVATARLNLLLIDPAQGRPVAVPDAVTQALARAQTKVSER</sequence>
<organism evidence="1 2">
    <name type="scientific">Vreelandella salicampi</name>
    <dbReference type="NCBI Taxonomy" id="1449798"/>
    <lineage>
        <taxon>Bacteria</taxon>
        <taxon>Pseudomonadati</taxon>
        <taxon>Pseudomonadota</taxon>
        <taxon>Gammaproteobacteria</taxon>
        <taxon>Oceanospirillales</taxon>
        <taxon>Halomonadaceae</taxon>
        <taxon>Vreelandella</taxon>
    </lineage>
</organism>
<dbReference type="InterPro" id="IPR029069">
    <property type="entry name" value="HotDog_dom_sf"/>
</dbReference>
<dbReference type="EMBL" id="JACCDF010000003">
    <property type="protein sequence ID" value="NYS60295.1"/>
    <property type="molecule type" value="Genomic_DNA"/>
</dbReference>
<dbReference type="SUPFAM" id="SSF54637">
    <property type="entry name" value="Thioesterase/thiol ester dehydrase-isomerase"/>
    <property type="match status" value="1"/>
</dbReference>
<dbReference type="Gene3D" id="3.10.129.10">
    <property type="entry name" value="Hotdog Thioesterase"/>
    <property type="match status" value="1"/>
</dbReference>
<dbReference type="CDD" id="cd00586">
    <property type="entry name" value="4HBT"/>
    <property type="match status" value="1"/>
</dbReference>